<organism evidence="7 8">
    <name type="scientific">Setaria digitata</name>
    <dbReference type="NCBI Taxonomy" id="48799"/>
    <lineage>
        <taxon>Eukaryota</taxon>
        <taxon>Metazoa</taxon>
        <taxon>Ecdysozoa</taxon>
        <taxon>Nematoda</taxon>
        <taxon>Chromadorea</taxon>
        <taxon>Rhabditida</taxon>
        <taxon>Spirurina</taxon>
        <taxon>Spiruromorpha</taxon>
        <taxon>Filarioidea</taxon>
        <taxon>Setariidae</taxon>
        <taxon>Setaria</taxon>
    </lineage>
</organism>
<keyword evidence="2 6" id="KW-0812">Transmembrane</keyword>
<sequence length="114" mass="13379">MNFFISPHPIWWILIPAALSINFMAWYDAHWFRQFGLPGKFLEFLGTRFPLLPVITNLLALIVHLGESFFAMKLCVTLNMSPNNRMKWMLQTFILGYPSLRILLNQNAPFGHRR</sequence>
<accession>A0A915PNN6</accession>
<comment type="subcellular location">
    <subcellularLocation>
        <location evidence="1">Membrane</location>
        <topology evidence="1">Multi-pass membrane protein</topology>
    </subcellularLocation>
</comment>
<keyword evidence="4 6" id="KW-0472">Membrane</keyword>
<dbReference type="PANTHER" id="PTHR34104">
    <property type="entry name" value="TRANSMEMBRANE PROTEIN 254"/>
    <property type="match status" value="1"/>
</dbReference>
<dbReference type="GO" id="GO:0016020">
    <property type="term" value="C:membrane"/>
    <property type="evidence" value="ECO:0007669"/>
    <property type="project" value="UniProtKB-SubCell"/>
</dbReference>
<protein>
    <recommendedName>
        <fullName evidence="5">Transmembrane protein 254</fullName>
    </recommendedName>
</protein>
<name>A0A915PNN6_9BILA</name>
<keyword evidence="3 6" id="KW-1133">Transmembrane helix</keyword>
<evidence type="ECO:0000256" key="3">
    <source>
        <dbReference type="ARBA" id="ARBA00022989"/>
    </source>
</evidence>
<evidence type="ECO:0000256" key="1">
    <source>
        <dbReference type="ARBA" id="ARBA00004141"/>
    </source>
</evidence>
<dbReference type="WBParaSite" id="sdigi.contig171.g5609.t1">
    <property type="protein sequence ID" value="sdigi.contig171.g5609.t1"/>
    <property type="gene ID" value="sdigi.contig171.g5609"/>
</dbReference>
<feature type="transmembrane region" description="Helical" evidence="6">
    <location>
        <begin position="86"/>
        <end position="104"/>
    </location>
</feature>
<dbReference type="InterPro" id="IPR028110">
    <property type="entry name" value="TMEM254"/>
</dbReference>
<evidence type="ECO:0000256" key="5">
    <source>
        <dbReference type="ARBA" id="ARBA00034834"/>
    </source>
</evidence>
<evidence type="ECO:0000313" key="8">
    <source>
        <dbReference type="WBParaSite" id="sdigi.contig171.g5609.t1"/>
    </source>
</evidence>
<dbReference type="AlphaFoldDB" id="A0A915PNN6"/>
<feature type="transmembrane region" description="Helical" evidence="6">
    <location>
        <begin position="12"/>
        <end position="29"/>
    </location>
</feature>
<proteinExistence type="predicted"/>
<dbReference type="Pfam" id="PF14934">
    <property type="entry name" value="TMEM254"/>
    <property type="match status" value="1"/>
</dbReference>
<evidence type="ECO:0000256" key="4">
    <source>
        <dbReference type="ARBA" id="ARBA00023136"/>
    </source>
</evidence>
<dbReference type="PANTHER" id="PTHR34104:SF3">
    <property type="entry name" value="TRANSMEMBRANE PROTEIN 254"/>
    <property type="match status" value="1"/>
</dbReference>
<reference evidence="8" key="1">
    <citation type="submission" date="2022-11" db="UniProtKB">
        <authorList>
            <consortium name="WormBaseParasite"/>
        </authorList>
    </citation>
    <scope>IDENTIFICATION</scope>
</reference>
<keyword evidence="7" id="KW-1185">Reference proteome</keyword>
<evidence type="ECO:0000256" key="6">
    <source>
        <dbReference type="SAM" id="Phobius"/>
    </source>
</evidence>
<evidence type="ECO:0000256" key="2">
    <source>
        <dbReference type="ARBA" id="ARBA00022692"/>
    </source>
</evidence>
<evidence type="ECO:0000313" key="7">
    <source>
        <dbReference type="Proteomes" id="UP000887581"/>
    </source>
</evidence>
<feature type="transmembrane region" description="Helical" evidence="6">
    <location>
        <begin position="49"/>
        <end position="66"/>
    </location>
</feature>
<dbReference type="Proteomes" id="UP000887581">
    <property type="component" value="Unplaced"/>
</dbReference>